<proteinExistence type="predicted"/>
<evidence type="ECO:0000313" key="1">
    <source>
        <dbReference type="EMBL" id="OXA85488.1"/>
    </source>
</evidence>
<sequence length="315" mass="36680">MNTKNCKIDIISVQVKQLERENIKMTFSEILNHPEILNQEKSISNRTVHYSIIEETNDYIIGFLRSTLDKDLPAKIDKETKAISKLDVKESEGLVYGSIFLYSKDLSCIFFEVNKNCIYLDSFRKFILKCFVESIQLKQQTSFDIIFGTIYRKKEYERALEMTQFKGFKMKVHQPAKLLAEITNVNRSLEDKIEIDFLPEIQKAAELNSDIAEIHYKVSAKEKGLYKDKIIPIIESFSKLLGFSEIRENIDSVEIVGYTIDNTKAKKPIDLLGDVYYGVFKISVPRLDANLQKNERKDCIKKLYEKEYLILKSYL</sequence>
<organism evidence="1 2">
    <name type="scientific">Flavobacterium hercynium</name>
    <dbReference type="NCBI Taxonomy" id="387094"/>
    <lineage>
        <taxon>Bacteria</taxon>
        <taxon>Pseudomonadati</taxon>
        <taxon>Bacteroidota</taxon>
        <taxon>Flavobacteriia</taxon>
        <taxon>Flavobacteriales</taxon>
        <taxon>Flavobacteriaceae</taxon>
        <taxon>Flavobacterium</taxon>
    </lineage>
</organism>
<dbReference type="OrthoDB" id="1073853at2"/>
<dbReference type="AlphaFoldDB" id="A0A226GVC8"/>
<dbReference type="RefSeq" id="WP_089051562.1">
    <property type="nucleotide sequence ID" value="NZ_FXTV01000005.1"/>
</dbReference>
<dbReference type="EMBL" id="MUGW01000051">
    <property type="protein sequence ID" value="OXA85488.1"/>
    <property type="molecule type" value="Genomic_DNA"/>
</dbReference>
<protein>
    <submittedName>
        <fullName evidence="1">Uncharacterized protein</fullName>
    </submittedName>
</protein>
<keyword evidence="2" id="KW-1185">Reference proteome</keyword>
<comment type="caution">
    <text evidence="1">The sequence shown here is derived from an EMBL/GenBank/DDBJ whole genome shotgun (WGS) entry which is preliminary data.</text>
</comment>
<name>A0A226GVC8_9FLAO</name>
<evidence type="ECO:0000313" key="2">
    <source>
        <dbReference type="Proteomes" id="UP000198345"/>
    </source>
</evidence>
<dbReference type="Proteomes" id="UP000198345">
    <property type="component" value="Unassembled WGS sequence"/>
</dbReference>
<gene>
    <name evidence="1" type="ORF">B0A66_19630</name>
</gene>
<accession>A0A226GVC8</accession>
<reference evidence="1 2" key="1">
    <citation type="submission" date="2016-11" db="EMBL/GenBank/DDBJ databases">
        <title>Whole genomes of Flavobacteriaceae.</title>
        <authorList>
            <person name="Stine C."/>
            <person name="Li C."/>
            <person name="Tadesse D."/>
        </authorList>
    </citation>
    <scope>NUCLEOTIDE SEQUENCE [LARGE SCALE GENOMIC DNA]</scope>
    <source>
        <strain evidence="1 2">DSM 18292</strain>
    </source>
</reference>